<reference evidence="1 2" key="1">
    <citation type="submission" date="2024-04" db="EMBL/GenBank/DDBJ databases">
        <title>Tritrichomonas musculus Genome.</title>
        <authorList>
            <person name="Alves-Ferreira E."/>
            <person name="Grigg M."/>
            <person name="Lorenzi H."/>
            <person name="Galac M."/>
        </authorList>
    </citation>
    <scope>NUCLEOTIDE SEQUENCE [LARGE SCALE GENOMIC DNA]</scope>
    <source>
        <strain evidence="1 2">EAF2021</strain>
    </source>
</reference>
<dbReference type="EMBL" id="JAPFFF010000002">
    <property type="protein sequence ID" value="KAK8896996.1"/>
    <property type="molecule type" value="Genomic_DNA"/>
</dbReference>
<dbReference type="Proteomes" id="UP001470230">
    <property type="component" value="Unassembled WGS sequence"/>
</dbReference>
<evidence type="ECO:0000313" key="1">
    <source>
        <dbReference type="EMBL" id="KAK8896996.1"/>
    </source>
</evidence>
<keyword evidence="2" id="KW-1185">Reference proteome</keyword>
<comment type="caution">
    <text evidence="1">The sequence shown here is derived from an EMBL/GenBank/DDBJ whole genome shotgun (WGS) entry which is preliminary data.</text>
</comment>
<name>A0ABR2L0V5_9EUKA</name>
<organism evidence="1 2">
    <name type="scientific">Tritrichomonas musculus</name>
    <dbReference type="NCBI Taxonomy" id="1915356"/>
    <lineage>
        <taxon>Eukaryota</taxon>
        <taxon>Metamonada</taxon>
        <taxon>Parabasalia</taxon>
        <taxon>Tritrichomonadida</taxon>
        <taxon>Tritrichomonadidae</taxon>
        <taxon>Tritrichomonas</taxon>
    </lineage>
</organism>
<gene>
    <name evidence="1" type="ORF">M9Y10_014927</name>
</gene>
<proteinExistence type="predicted"/>
<sequence length="84" mass="10275">MFAIHVENEEIIHTHEEKKFQPEIYCDNPDGDCNDEYYSDEEEFYNESQECYGKCLEESIKCHYNYITNYLTMNCDEKMLRFNF</sequence>
<evidence type="ECO:0000313" key="2">
    <source>
        <dbReference type="Proteomes" id="UP001470230"/>
    </source>
</evidence>
<accession>A0ABR2L0V5</accession>
<protein>
    <submittedName>
        <fullName evidence="1">Uncharacterized protein</fullName>
    </submittedName>
</protein>